<feature type="domain" description="NB-ARC" evidence="7">
    <location>
        <begin position="139"/>
        <end position="269"/>
    </location>
</feature>
<dbReference type="Pfam" id="PF00931">
    <property type="entry name" value="NB-ARC"/>
    <property type="match status" value="1"/>
</dbReference>
<organism evidence="9 10">
    <name type="scientific">Erythranthe guttata</name>
    <name type="common">Yellow monkey flower</name>
    <name type="synonym">Mimulus guttatus</name>
    <dbReference type="NCBI Taxonomy" id="4155"/>
    <lineage>
        <taxon>Eukaryota</taxon>
        <taxon>Viridiplantae</taxon>
        <taxon>Streptophyta</taxon>
        <taxon>Embryophyta</taxon>
        <taxon>Tracheophyta</taxon>
        <taxon>Spermatophyta</taxon>
        <taxon>Magnoliopsida</taxon>
        <taxon>eudicotyledons</taxon>
        <taxon>Gunneridae</taxon>
        <taxon>Pentapetalae</taxon>
        <taxon>asterids</taxon>
        <taxon>lamiids</taxon>
        <taxon>Lamiales</taxon>
        <taxon>Phrymaceae</taxon>
        <taxon>Erythranthe</taxon>
    </lineage>
</organism>
<reference evidence="9 10" key="1">
    <citation type="journal article" date="2013" name="Proc. Natl. Acad. Sci. U.S.A.">
        <title>Fine-scale variation in meiotic recombination in Mimulus inferred from population shotgun sequencing.</title>
        <authorList>
            <person name="Hellsten U."/>
            <person name="Wright K.M."/>
            <person name="Jenkins J."/>
            <person name="Shu S."/>
            <person name="Yuan Y."/>
            <person name="Wessler S.R."/>
            <person name="Schmutz J."/>
            <person name="Willis J.H."/>
            <person name="Rokhsar D.S."/>
        </authorList>
    </citation>
    <scope>NUCLEOTIDE SEQUENCE [LARGE SCALE GENOMIC DNA]</scope>
    <source>
        <strain evidence="10">cv. DUN x IM62</strain>
    </source>
</reference>
<protein>
    <submittedName>
        <fullName evidence="9">Uncharacterized protein</fullName>
    </submittedName>
</protein>
<evidence type="ECO:0000256" key="4">
    <source>
        <dbReference type="ARBA" id="ARBA00022741"/>
    </source>
</evidence>
<sequence>MKLIFEELSYLQSFLKAISPPQSSRNKRVDAFERQIKDAVHKLEDLIDFHISDQFLSASDDGLTFVFSQQLLEFRQEVSSFTNKILKTKEEYDINRQNQQQSDFSASETTLSRIVDYGGTKKKKIVGLGKELRELKHWTIVLKQVYDDPEVIDHFDRRLFVTLGLHYQLKETLLLVLDQLKADNEDIREDSLSKLVYQILLGKRYLIVLDDVWNTHIREELKHYLPDEVNQSRIIITSRMRDFNELFIEIPLLNDAESWNLLRDLVFTTTGGSCSPQLEKIGKEIAKKCEGLPLAIIEVGKLLRKKEKTVEEWQFIADKEDPLTIKSDDNTPLSYALLLSYTMLPQYLKISRSKLTKLWVAEGFLEPQKNKCLEETADECLKELISPSVVLKKRRGSKGKRTTKTCKLHFTFRNLYVNEAKSENFFHVINKYPDSFPEGIDSQRRLCAHNNIVLGFEQAHIWMESLPVPGVRSLLCYGPKQRYPIRLYLPFRLLKVLDAVSMRFYEFPHQVVELFHLRYLAVLALIVALKEFLRQWSGKCGATTGS</sequence>
<evidence type="ECO:0000256" key="6">
    <source>
        <dbReference type="ARBA" id="ARBA00022840"/>
    </source>
</evidence>
<dbReference type="GO" id="GO:0043531">
    <property type="term" value="F:ADP binding"/>
    <property type="evidence" value="ECO:0007669"/>
    <property type="project" value="InterPro"/>
</dbReference>
<evidence type="ECO:0000259" key="7">
    <source>
        <dbReference type="Pfam" id="PF00931"/>
    </source>
</evidence>
<dbReference type="GO" id="GO:0006952">
    <property type="term" value="P:defense response"/>
    <property type="evidence" value="ECO:0007669"/>
    <property type="project" value="InterPro"/>
</dbReference>
<evidence type="ECO:0000313" key="9">
    <source>
        <dbReference type="EMBL" id="EYU29791.1"/>
    </source>
</evidence>
<dbReference type="PANTHER" id="PTHR23155:SF1152">
    <property type="entry name" value="AAA+ ATPASE DOMAIN-CONTAINING PROTEIN"/>
    <property type="match status" value="1"/>
</dbReference>
<feature type="domain" description="Disease resistance protein winged helix" evidence="8">
    <location>
        <begin position="345"/>
        <end position="415"/>
    </location>
</feature>
<proteinExistence type="predicted"/>
<comment type="subcellular location">
    <subcellularLocation>
        <location evidence="1">Cytoplasm</location>
    </subcellularLocation>
</comment>
<dbReference type="SUPFAM" id="SSF52540">
    <property type="entry name" value="P-loop containing nucleoside triphosphate hydrolases"/>
    <property type="match status" value="1"/>
</dbReference>
<keyword evidence="5" id="KW-0611">Plant defense</keyword>
<dbReference type="Gene3D" id="1.20.5.4130">
    <property type="match status" value="1"/>
</dbReference>
<feature type="non-terminal residue" evidence="9">
    <location>
        <position position="546"/>
    </location>
</feature>
<keyword evidence="10" id="KW-1185">Reference proteome</keyword>
<dbReference type="eggNOG" id="KOG4658">
    <property type="taxonomic scope" value="Eukaryota"/>
</dbReference>
<evidence type="ECO:0000256" key="5">
    <source>
        <dbReference type="ARBA" id="ARBA00022821"/>
    </source>
</evidence>
<dbReference type="InterPro" id="IPR042197">
    <property type="entry name" value="Apaf_helical"/>
</dbReference>
<dbReference type="Gene3D" id="3.40.50.300">
    <property type="entry name" value="P-loop containing nucleotide triphosphate hydrolases"/>
    <property type="match status" value="1"/>
</dbReference>
<dbReference type="EMBL" id="KI631148">
    <property type="protein sequence ID" value="EYU29791.1"/>
    <property type="molecule type" value="Genomic_DNA"/>
</dbReference>
<dbReference type="STRING" id="4155.A0A022QPA7"/>
<gene>
    <name evidence="9" type="ORF">MIMGU_mgv1a017786mg</name>
</gene>
<dbReference type="Gene3D" id="1.10.8.430">
    <property type="entry name" value="Helical domain of apoptotic protease-activating factors"/>
    <property type="match status" value="1"/>
</dbReference>
<keyword evidence="2" id="KW-0963">Cytoplasm</keyword>
<keyword evidence="3" id="KW-0433">Leucine-rich repeat</keyword>
<keyword evidence="6" id="KW-0067">ATP-binding</keyword>
<keyword evidence="4" id="KW-0547">Nucleotide-binding</keyword>
<dbReference type="PRINTS" id="PR00364">
    <property type="entry name" value="DISEASERSIST"/>
</dbReference>
<dbReference type="AlphaFoldDB" id="A0A022QPA7"/>
<name>A0A022QPA7_ERYGU</name>
<evidence type="ECO:0000256" key="2">
    <source>
        <dbReference type="ARBA" id="ARBA00022490"/>
    </source>
</evidence>
<dbReference type="Pfam" id="PF23559">
    <property type="entry name" value="WHD_DRP"/>
    <property type="match status" value="1"/>
</dbReference>
<dbReference type="InterPro" id="IPR058922">
    <property type="entry name" value="WHD_DRP"/>
</dbReference>
<dbReference type="GO" id="GO:0005737">
    <property type="term" value="C:cytoplasm"/>
    <property type="evidence" value="ECO:0007669"/>
    <property type="project" value="UniProtKB-SubCell"/>
</dbReference>
<evidence type="ECO:0000256" key="1">
    <source>
        <dbReference type="ARBA" id="ARBA00004496"/>
    </source>
</evidence>
<dbReference type="InterPro" id="IPR027417">
    <property type="entry name" value="P-loop_NTPase"/>
</dbReference>
<accession>A0A022QPA7</accession>
<evidence type="ECO:0000259" key="8">
    <source>
        <dbReference type="Pfam" id="PF23559"/>
    </source>
</evidence>
<evidence type="ECO:0000313" key="10">
    <source>
        <dbReference type="Proteomes" id="UP000030748"/>
    </source>
</evidence>
<evidence type="ECO:0000256" key="3">
    <source>
        <dbReference type="ARBA" id="ARBA00022614"/>
    </source>
</evidence>
<dbReference type="InterPro" id="IPR044974">
    <property type="entry name" value="Disease_R_plants"/>
</dbReference>
<dbReference type="Proteomes" id="UP000030748">
    <property type="component" value="Unassembled WGS sequence"/>
</dbReference>
<dbReference type="InterPro" id="IPR002182">
    <property type="entry name" value="NB-ARC"/>
</dbReference>
<dbReference type="PANTHER" id="PTHR23155">
    <property type="entry name" value="DISEASE RESISTANCE PROTEIN RP"/>
    <property type="match status" value="1"/>
</dbReference>